<reference evidence="1 2" key="1">
    <citation type="submission" date="2016-03" db="EMBL/GenBank/DDBJ databases">
        <title>Choanephora cucurbitarum.</title>
        <authorList>
            <person name="Min B."/>
            <person name="Park H."/>
            <person name="Park J.-H."/>
            <person name="Shin H.-D."/>
            <person name="Choi I.-G."/>
        </authorList>
    </citation>
    <scope>NUCLEOTIDE SEQUENCE [LARGE SCALE GENOMIC DNA]</scope>
    <source>
        <strain evidence="1 2">KUS-F28377</strain>
    </source>
</reference>
<dbReference type="InParanoid" id="A0A1C7MV40"/>
<dbReference type="AlphaFoldDB" id="A0A1C7MV40"/>
<evidence type="ECO:0000313" key="1">
    <source>
        <dbReference type="EMBL" id="OBZ80296.1"/>
    </source>
</evidence>
<proteinExistence type="predicted"/>
<protein>
    <submittedName>
        <fullName evidence="1">Uncharacterized protein</fullName>
    </submittedName>
</protein>
<evidence type="ECO:0000313" key="2">
    <source>
        <dbReference type="Proteomes" id="UP000093000"/>
    </source>
</evidence>
<organism evidence="1 2">
    <name type="scientific">Choanephora cucurbitarum</name>
    <dbReference type="NCBI Taxonomy" id="101091"/>
    <lineage>
        <taxon>Eukaryota</taxon>
        <taxon>Fungi</taxon>
        <taxon>Fungi incertae sedis</taxon>
        <taxon>Mucoromycota</taxon>
        <taxon>Mucoromycotina</taxon>
        <taxon>Mucoromycetes</taxon>
        <taxon>Mucorales</taxon>
        <taxon>Mucorineae</taxon>
        <taxon>Choanephoraceae</taxon>
        <taxon>Choanephoroideae</taxon>
        <taxon>Choanephora</taxon>
    </lineage>
</organism>
<dbReference type="Proteomes" id="UP000093000">
    <property type="component" value="Unassembled WGS sequence"/>
</dbReference>
<name>A0A1C7MV40_9FUNG</name>
<gene>
    <name evidence="1" type="ORF">A0J61_11655</name>
</gene>
<dbReference type="EMBL" id="LUGH01002306">
    <property type="protein sequence ID" value="OBZ80296.1"/>
    <property type="molecule type" value="Genomic_DNA"/>
</dbReference>
<sequence length="114" mass="13084">MFGKHLCHNCSQLFTLKALIQHMNECVVNVAEEQETVVPEKRRKVEEANHQSMEGLLDNSNSFDFEGCEVNEAPAQKETAGVFGESIKRQYVLPNDDNCIEIMDKKNKEFHEIK</sequence>
<keyword evidence="2" id="KW-1185">Reference proteome</keyword>
<comment type="caution">
    <text evidence="1">The sequence shown here is derived from an EMBL/GenBank/DDBJ whole genome shotgun (WGS) entry which is preliminary data.</text>
</comment>
<accession>A0A1C7MV40</accession>